<dbReference type="GO" id="GO:0071555">
    <property type="term" value="P:cell wall organization"/>
    <property type="evidence" value="ECO:0007669"/>
    <property type="project" value="UniProtKB-UniRule"/>
</dbReference>
<dbReference type="GeneID" id="93641667"/>
<dbReference type="InterPro" id="IPR036779">
    <property type="entry name" value="LysM_dom_sf"/>
</dbReference>
<evidence type="ECO:0000256" key="8">
    <source>
        <dbReference type="ARBA" id="ARBA00023316"/>
    </source>
</evidence>
<keyword evidence="5" id="KW-0378">Hydrolase</keyword>
<gene>
    <name evidence="12" type="ORF">BG04_3612</name>
</gene>
<dbReference type="KEGG" id="bmeg:BG04_3612"/>
<evidence type="ECO:0000256" key="4">
    <source>
        <dbReference type="ARBA" id="ARBA00022679"/>
    </source>
</evidence>
<evidence type="ECO:0000256" key="7">
    <source>
        <dbReference type="ARBA" id="ARBA00022984"/>
    </source>
</evidence>
<feature type="domain" description="LysM" evidence="10">
    <location>
        <begin position="1"/>
        <end position="45"/>
    </location>
</feature>
<keyword evidence="4" id="KW-0808">Transferase</keyword>
<dbReference type="AlphaFoldDB" id="A0A0B6AM68"/>
<dbReference type="GO" id="GO:0005576">
    <property type="term" value="C:extracellular region"/>
    <property type="evidence" value="ECO:0007669"/>
    <property type="project" value="TreeGrafter"/>
</dbReference>
<dbReference type="CDD" id="cd16913">
    <property type="entry name" value="YkuD_like"/>
    <property type="match status" value="1"/>
</dbReference>
<evidence type="ECO:0000256" key="3">
    <source>
        <dbReference type="ARBA" id="ARBA00022676"/>
    </source>
</evidence>
<dbReference type="Pfam" id="PF01476">
    <property type="entry name" value="LysM"/>
    <property type="match status" value="1"/>
</dbReference>
<evidence type="ECO:0000259" key="11">
    <source>
        <dbReference type="PROSITE" id="PS52029"/>
    </source>
</evidence>
<keyword evidence="6 9" id="KW-0133">Cell shape</keyword>
<dbReference type="RefSeq" id="WP_034653493.1">
    <property type="nucleotide sequence ID" value="NZ_BCVB01000003.1"/>
</dbReference>
<keyword evidence="8 9" id="KW-0961">Cell wall biogenesis/degradation</keyword>
<dbReference type="Gene3D" id="3.10.350.10">
    <property type="entry name" value="LysM domain"/>
    <property type="match status" value="1"/>
</dbReference>
<proteinExistence type="inferred from homology"/>
<feature type="domain" description="L,D-TPase catalytic" evidence="11">
    <location>
        <begin position="56"/>
        <end position="163"/>
    </location>
</feature>
<name>A0A0B6AM68_PRIM2</name>
<dbReference type="PANTHER" id="PTHR30582">
    <property type="entry name" value="L,D-TRANSPEPTIDASE"/>
    <property type="match status" value="1"/>
</dbReference>
<evidence type="ECO:0000256" key="9">
    <source>
        <dbReference type="PROSITE-ProRule" id="PRU01373"/>
    </source>
</evidence>
<dbReference type="SMART" id="SM00257">
    <property type="entry name" value="LysM"/>
    <property type="match status" value="1"/>
</dbReference>
<comment type="pathway">
    <text evidence="1 9">Cell wall biogenesis; peptidoglycan biosynthesis.</text>
</comment>
<evidence type="ECO:0000256" key="2">
    <source>
        <dbReference type="ARBA" id="ARBA00005992"/>
    </source>
</evidence>
<dbReference type="EMBL" id="CP009920">
    <property type="protein sequence ID" value="AJI21718.1"/>
    <property type="molecule type" value="Genomic_DNA"/>
</dbReference>
<evidence type="ECO:0000313" key="12">
    <source>
        <dbReference type="EMBL" id="AJI21718.1"/>
    </source>
</evidence>
<dbReference type="MEROPS" id="C82.003"/>
<reference evidence="12 13" key="1">
    <citation type="journal article" date="2015" name="Genome Announc.">
        <title>Complete genome sequences for 35 biothreat assay-relevant bacillus species.</title>
        <authorList>
            <person name="Johnson S.L."/>
            <person name="Daligault H.E."/>
            <person name="Davenport K.W."/>
            <person name="Jaissle J."/>
            <person name="Frey K.G."/>
            <person name="Ladner J.T."/>
            <person name="Broomall S.M."/>
            <person name="Bishop-Lilly K.A."/>
            <person name="Bruce D.C."/>
            <person name="Gibbons H.S."/>
            <person name="Coyne S.R."/>
            <person name="Lo C.C."/>
            <person name="Meincke L."/>
            <person name="Munk A.C."/>
            <person name="Koroleva G.I."/>
            <person name="Rosenzweig C.N."/>
            <person name="Palacios G.F."/>
            <person name="Redden C.L."/>
            <person name="Minogue T.D."/>
            <person name="Chain P.S."/>
        </authorList>
    </citation>
    <scope>NUCLEOTIDE SEQUENCE [LARGE SCALE GENOMIC DNA]</scope>
    <source>
        <strain evidence="13">ATCC 14581 / DSM 32 / JCM 2506 / NBRC 15308 / NCIMB 9376 / NCTC 10342 / NRRL B-14308 / VKM B-512</strain>
    </source>
</reference>
<dbReference type="GO" id="GO:0008360">
    <property type="term" value="P:regulation of cell shape"/>
    <property type="evidence" value="ECO:0007669"/>
    <property type="project" value="UniProtKB-UniRule"/>
</dbReference>
<accession>A0A0B6AM68</accession>
<evidence type="ECO:0000259" key="10">
    <source>
        <dbReference type="PROSITE" id="PS51782"/>
    </source>
</evidence>
<dbReference type="CDD" id="cd00118">
    <property type="entry name" value="LysM"/>
    <property type="match status" value="1"/>
</dbReference>
<evidence type="ECO:0000313" key="13">
    <source>
        <dbReference type="Proteomes" id="UP000031829"/>
    </source>
</evidence>
<dbReference type="SUPFAM" id="SSF54106">
    <property type="entry name" value="LysM domain"/>
    <property type="match status" value="1"/>
</dbReference>
<keyword evidence="3" id="KW-0328">Glycosyltransferase</keyword>
<organism evidence="12 13">
    <name type="scientific">Priestia megaterium (strain ATCC 14581 / DSM 32 / CCUG 1817 / JCM 2506 / NBRC 15308 / NCIMB 9376 / NCTC 10342 / NRRL B-14308 / VKM B-512 / Ford 19)</name>
    <name type="common">Bacillus megaterium</name>
    <dbReference type="NCBI Taxonomy" id="1348623"/>
    <lineage>
        <taxon>Bacteria</taxon>
        <taxon>Bacillati</taxon>
        <taxon>Bacillota</taxon>
        <taxon>Bacilli</taxon>
        <taxon>Bacillales</taxon>
        <taxon>Bacillaceae</taxon>
        <taxon>Priestia</taxon>
    </lineage>
</organism>
<dbReference type="PROSITE" id="PS52029">
    <property type="entry name" value="LD_TPASE"/>
    <property type="match status" value="1"/>
</dbReference>
<dbReference type="InterPro" id="IPR038063">
    <property type="entry name" value="Transpep_catalytic_dom"/>
</dbReference>
<dbReference type="SUPFAM" id="SSF141523">
    <property type="entry name" value="L,D-transpeptidase catalytic domain-like"/>
    <property type="match status" value="1"/>
</dbReference>
<dbReference type="GO" id="GO:0016757">
    <property type="term" value="F:glycosyltransferase activity"/>
    <property type="evidence" value="ECO:0007669"/>
    <property type="project" value="UniProtKB-KW"/>
</dbReference>
<protein>
    <submittedName>
        <fullName evidence="12">Putative L,D-transpeptidase YkuD</fullName>
    </submittedName>
</protein>
<dbReference type="Proteomes" id="UP000031829">
    <property type="component" value="Chromosome"/>
</dbReference>
<dbReference type="PANTHER" id="PTHR30582:SF24">
    <property type="entry name" value="L,D-TRANSPEPTIDASE ERFK_SRFK-RELATED"/>
    <property type="match status" value="1"/>
</dbReference>
<feature type="active site" description="Nucleophile" evidence="9">
    <location>
        <position position="139"/>
    </location>
</feature>
<dbReference type="GO" id="GO:0018104">
    <property type="term" value="P:peptidoglycan-protein cross-linking"/>
    <property type="evidence" value="ECO:0007669"/>
    <property type="project" value="TreeGrafter"/>
</dbReference>
<sequence>MRYIVKRGETWQSVSGDYRTPVEDLWMANPFVSHSTLKPGQVIIIPNLPDKELIPYTIHVFIAEKQLELRRNNIIQKVYPIAAGKMLSTTPTGDFVIVNREPNPGGPFGTMWLSLSKKSYGIHGTNDPSSIGKAVSKGCIRMYNAQVNELAQIVPNGTGVYIRPSRRMAQ</sequence>
<dbReference type="HOGENOM" id="CLU_042399_6_1_9"/>
<dbReference type="PROSITE" id="PS51782">
    <property type="entry name" value="LYSM"/>
    <property type="match status" value="1"/>
</dbReference>
<dbReference type="InterPro" id="IPR050979">
    <property type="entry name" value="LD-transpeptidase"/>
</dbReference>
<comment type="similarity">
    <text evidence="2">Belongs to the YkuD family.</text>
</comment>
<dbReference type="InterPro" id="IPR018392">
    <property type="entry name" value="LysM"/>
</dbReference>
<evidence type="ECO:0000256" key="1">
    <source>
        <dbReference type="ARBA" id="ARBA00004752"/>
    </source>
</evidence>
<keyword evidence="7 9" id="KW-0573">Peptidoglycan synthesis</keyword>
<dbReference type="GO" id="GO:0071972">
    <property type="term" value="F:peptidoglycan L,D-transpeptidase activity"/>
    <property type="evidence" value="ECO:0007669"/>
    <property type="project" value="TreeGrafter"/>
</dbReference>
<evidence type="ECO:0000256" key="5">
    <source>
        <dbReference type="ARBA" id="ARBA00022801"/>
    </source>
</evidence>
<dbReference type="Gene3D" id="2.40.440.10">
    <property type="entry name" value="L,D-transpeptidase catalytic domain-like"/>
    <property type="match status" value="1"/>
</dbReference>
<dbReference type="InterPro" id="IPR005490">
    <property type="entry name" value="LD_TPept_cat_dom"/>
</dbReference>
<dbReference type="Pfam" id="PF03734">
    <property type="entry name" value="YkuD"/>
    <property type="match status" value="1"/>
</dbReference>
<feature type="active site" description="Proton donor/acceptor" evidence="9">
    <location>
        <position position="123"/>
    </location>
</feature>
<dbReference type="UniPathway" id="UPA00219"/>
<evidence type="ECO:0000256" key="6">
    <source>
        <dbReference type="ARBA" id="ARBA00022960"/>
    </source>
</evidence>